<evidence type="ECO:0000256" key="1">
    <source>
        <dbReference type="ARBA" id="ARBA00023015"/>
    </source>
</evidence>
<dbReference type="AlphaFoldDB" id="A0A2S9Q3A5"/>
<name>A0A2S9Q3A5_9ACTN</name>
<dbReference type="InterPro" id="IPR009057">
    <property type="entry name" value="Homeodomain-like_sf"/>
</dbReference>
<dbReference type="InterPro" id="IPR018060">
    <property type="entry name" value="HTH_AraC"/>
</dbReference>
<dbReference type="GO" id="GO:0043565">
    <property type="term" value="F:sequence-specific DNA binding"/>
    <property type="evidence" value="ECO:0007669"/>
    <property type="project" value="InterPro"/>
</dbReference>
<dbReference type="SUPFAM" id="SSF46689">
    <property type="entry name" value="Homeodomain-like"/>
    <property type="match status" value="1"/>
</dbReference>
<accession>A0A2S9Q3A5</accession>
<evidence type="ECO:0000256" key="2">
    <source>
        <dbReference type="ARBA" id="ARBA00023163"/>
    </source>
</evidence>
<dbReference type="Proteomes" id="UP000239322">
    <property type="component" value="Unassembled WGS sequence"/>
</dbReference>
<evidence type="ECO:0000259" key="3">
    <source>
        <dbReference type="PROSITE" id="PS01124"/>
    </source>
</evidence>
<keyword evidence="2" id="KW-0804">Transcription</keyword>
<keyword evidence="5" id="KW-1185">Reference proteome</keyword>
<dbReference type="PROSITE" id="PS01124">
    <property type="entry name" value="HTH_ARAC_FAMILY_2"/>
    <property type="match status" value="1"/>
</dbReference>
<dbReference type="RefSeq" id="WP_105866754.1">
    <property type="nucleotide sequence ID" value="NZ_PVLV01000003.1"/>
</dbReference>
<proteinExistence type="predicted"/>
<evidence type="ECO:0000313" key="4">
    <source>
        <dbReference type="EMBL" id="PRH81151.1"/>
    </source>
</evidence>
<sequence>MCHPSWGRARLAAQRLDQLARLRRVRDRIEREYARPLDVLALARAVDLPPGQLSRQFTLAYAASPYACLMRRRRKRATALLRRGDRGLDGVRQAVGCPSPRAFDIRLAEPAVGRGGSGDEPAGV</sequence>
<organism evidence="4 5">
    <name type="scientific">Streptomyces solincola</name>
    <dbReference type="NCBI Taxonomy" id="2100817"/>
    <lineage>
        <taxon>Bacteria</taxon>
        <taxon>Bacillati</taxon>
        <taxon>Actinomycetota</taxon>
        <taxon>Actinomycetes</taxon>
        <taxon>Kitasatosporales</taxon>
        <taxon>Streptomycetaceae</taxon>
        <taxon>Streptomyces</taxon>
    </lineage>
</organism>
<dbReference type="EMBL" id="PVLV01000003">
    <property type="protein sequence ID" value="PRH81151.1"/>
    <property type="molecule type" value="Genomic_DNA"/>
</dbReference>
<reference evidence="4 5" key="1">
    <citation type="submission" date="2018-03" db="EMBL/GenBank/DDBJ databases">
        <title>Novel Streptomyces sp. from soil.</title>
        <authorList>
            <person name="Tan G.Y.A."/>
            <person name="Lee Z.Y."/>
        </authorList>
    </citation>
    <scope>NUCLEOTIDE SEQUENCE [LARGE SCALE GENOMIC DNA]</scope>
    <source>
        <strain evidence="4 5">ST5x</strain>
    </source>
</reference>
<feature type="domain" description="HTH araC/xylS-type" evidence="3">
    <location>
        <begin position="23"/>
        <end position="103"/>
    </location>
</feature>
<protein>
    <submittedName>
        <fullName evidence="4">AraC family transcriptional regulator</fullName>
    </submittedName>
</protein>
<gene>
    <name evidence="4" type="ORF">C6N75_00115</name>
</gene>
<dbReference type="GO" id="GO:0003700">
    <property type="term" value="F:DNA-binding transcription factor activity"/>
    <property type="evidence" value="ECO:0007669"/>
    <property type="project" value="InterPro"/>
</dbReference>
<comment type="caution">
    <text evidence="4">The sequence shown here is derived from an EMBL/GenBank/DDBJ whole genome shotgun (WGS) entry which is preliminary data.</text>
</comment>
<dbReference type="Gene3D" id="1.10.10.60">
    <property type="entry name" value="Homeodomain-like"/>
    <property type="match status" value="1"/>
</dbReference>
<evidence type="ECO:0000313" key="5">
    <source>
        <dbReference type="Proteomes" id="UP000239322"/>
    </source>
</evidence>
<keyword evidence="1" id="KW-0805">Transcription regulation</keyword>